<reference evidence="2 3" key="1">
    <citation type="journal article" date="2009" name="Genome Res.">
        <title>Comparative genomics of protoploid Saccharomycetaceae.</title>
        <authorList>
            <consortium name="The Genolevures Consortium"/>
            <person name="Souciet J.-L."/>
            <person name="Dujon B."/>
            <person name="Gaillardin C."/>
            <person name="Johnston M."/>
            <person name="Baret P.V."/>
            <person name="Cliften P."/>
            <person name="Sherman D.J."/>
            <person name="Weissenbach J."/>
            <person name="Westhof E."/>
            <person name="Wincker P."/>
            <person name="Jubin C."/>
            <person name="Poulain J."/>
            <person name="Barbe V."/>
            <person name="Segurens B."/>
            <person name="Artiguenave F."/>
            <person name="Anthouard V."/>
            <person name="Vacherie B."/>
            <person name="Val M.-E."/>
            <person name="Fulton R.S."/>
            <person name="Minx P."/>
            <person name="Wilson R."/>
            <person name="Durrens P."/>
            <person name="Jean G."/>
            <person name="Marck C."/>
            <person name="Martin T."/>
            <person name="Nikolski M."/>
            <person name="Rolland T."/>
            <person name="Seret M.-L."/>
            <person name="Casaregola S."/>
            <person name="Despons L."/>
            <person name="Fairhead C."/>
            <person name="Fischer G."/>
            <person name="Lafontaine I."/>
            <person name="Leh V."/>
            <person name="Lemaire M."/>
            <person name="de Montigny J."/>
            <person name="Neuveglise C."/>
            <person name="Thierry A."/>
            <person name="Blanc-Lenfle I."/>
            <person name="Bleykasten C."/>
            <person name="Diffels J."/>
            <person name="Fritsch E."/>
            <person name="Frangeul L."/>
            <person name="Goeffon A."/>
            <person name="Jauniaux N."/>
            <person name="Kachouri-Lafond R."/>
            <person name="Payen C."/>
            <person name="Potier S."/>
            <person name="Pribylova L."/>
            <person name="Ozanne C."/>
            <person name="Richard G.-F."/>
            <person name="Sacerdot C."/>
            <person name="Straub M.-L."/>
            <person name="Talla E."/>
        </authorList>
    </citation>
    <scope>NUCLEOTIDE SEQUENCE [LARGE SCALE GENOMIC DNA]</scope>
    <source>
        <strain evidence="3">ATCC 56472 / CBS 6340 / NRRL Y-8284</strain>
    </source>
</reference>
<name>C5DGI6_LACTC</name>
<dbReference type="GeneID" id="8295194"/>
<evidence type="ECO:0000313" key="3">
    <source>
        <dbReference type="Proteomes" id="UP000002036"/>
    </source>
</evidence>
<keyword evidence="1" id="KW-0812">Transmembrane</keyword>
<proteinExistence type="predicted"/>
<dbReference type="RefSeq" id="XP_002552966.1">
    <property type="nucleotide sequence ID" value="XM_002552920.1"/>
</dbReference>
<evidence type="ECO:0000256" key="1">
    <source>
        <dbReference type="SAM" id="Phobius"/>
    </source>
</evidence>
<dbReference type="AlphaFoldDB" id="C5DGI6"/>
<keyword evidence="1" id="KW-0472">Membrane</keyword>
<protein>
    <submittedName>
        <fullName evidence="2">KLTH0D05610p</fullName>
    </submittedName>
</protein>
<dbReference type="Proteomes" id="UP000002036">
    <property type="component" value="Chromosome D"/>
</dbReference>
<dbReference type="HOGENOM" id="CLU_1156575_0_0_1"/>
<gene>
    <name evidence="2" type="ordered locus">KLTH0D05610g</name>
</gene>
<organism evidence="2 3">
    <name type="scientific">Lachancea thermotolerans (strain ATCC 56472 / CBS 6340 / NRRL Y-8284)</name>
    <name type="common">Yeast</name>
    <name type="synonym">Kluyveromyces thermotolerans</name>
    <dbReference type="NCBI Taxonomy" id="559295"/>
    <lineage>
        <taxon>Eukaryota</taxon>
        <taxon>Fungi</taxon>
        <taxon>Dikarya</taxon>
        <taxon>Ascomycota</taxon>
        <taxon>Saccharomycotina</taxon>
        <taxon>Saccharomycetes</taxon>
        <taxon>Saccharomycetales</taxon>
        <taxon>Saccharomycetaceae</taxon>
        <taxon>Lachancea</taxon>
    </lineage>
</organism>
<evidence type="ECO:0000313" key="2">
    <source>
        <dbReference type="EMBL" id="CAR22528.1"/>
    </source>
</evidence>
<feature type="transmembrane region" description="Helical" evidence="1">
    <location>
        <begin position="144"/>
        <end position="163"/>
    </location>
</feature>
<accession>C5DGI6</accession>
<dbReference type="KEGG" id="lth:KLTH0D05610g"/>
<sequence length="240" mass="26824">MFSAYYAFVRLSASLPLFFFHSLQGTLALRTKYNSSFYGSFKLCAVAMPSSLVSVSCLSSFRLRGFLVYGHLYFEFPAPTNSTRCRSWKSSPLVYLIPLGLEVTHARALLAKNGNSRDFAMLKAGIRAQEPEFVREKNVRFVNSYFYVPGAIVIVIYVSTASLEGALRKCWRRASGEYVSTARRLRQLVSLAYKCRDVAGKRESSLLTSGAMTLVFKSGKTRPLTLPKACGAAASWRTRR</sequence>
<dbReference type="EMBL" id="CU928168">
    <property type="protein sequence ID" value="CAR22528.1"/>
    <property type="molecule type" value="Genomic_DNA"/>
</dbReference>
<keyword evidence="3" id="KW-1185">Reference proteome</keyword>
<keyword evidence="1" id="KW-1133">Transmembrane helix</keyword>
<dbReference type="InParanoid" id="C5DGI6"/>